<dbReference type="PRINTS" id="PR00870">
    <property type="entry name" value="DNAPOLXBETA"/>
</dbReference>
<evidence type="ECO:0000259" key="22">
    <source>
        <dbReference type="SMART" id="SM00278"/>
    </source>
</evidence>
<dbReference type="InterPro" id="IPR043519">
    <property type="entry name" value="NT_sf"/>
</dbReference>
<proteinExistence type="predicted"/>
<keyword evidence="13" id="KW-0239">DNA-directed DNA polymerase</keyword>
<dbReference type="InterPro" id="IPR022311">
    <property type="entry name" value="PolX-like"/>
</dbReference>
<dbReference type="PIRSF" id="PIRSF005047">
    <property type="entry name" value="UCP005047_YshC"/>
    <property type="match status" value="1"/>
</dbReference>
<sequence length="571" mass="64022">MNNWEIAKLFDEIADLLDILGENPYKARAYRRAAHKLGNAYLDVEELADEGRLQEIPGIGSALEKKIEEYAKTGELKYLTQLRKKAPTSLRQLLLIPGIGVKTIQIIYQQLGITNLQDLEAAARKRLLQELPGIGVKTEQAIISGLEAHVLRRRRLLLHHAFAFAGEIESHLKDTLPGLANLQIAGSLRRGKESVGDLDFVAAADNPAPVVDAFKTVPFVNEVVAAGEVKATIMTKWGFQADLLVVQPEFFASALQHLTGSKEHNIILRGIAREQGLKISEYGIHCDGQVAAPVTEEELYRRLGMDYIPPELREGRGEIEAAQNGVLPELLNVDHIKGDLHVHSEWSDGINTLEELAQSAQERGYRYLAVTDHSRSLRIARGLTEERVREQQEEIRRLNRGFTDFRLLAGIEVEILPDGSLDFEDELLAEMDIVIASVHSGFKQDRKTITRRVLSALQNEHVDIIGHPTGRLLGRRDPYDIDVDALLQVAAETGTALEINASPDRLDLHDEYVHQGIEIGVRFAVNTDAHDVYYLDDIQYGVLQARRGWAERSDIINALPLSELFDWLYRR</sequence>
<gene>
    <name evidence="25" type="primary">polX</name>
    <name evidence="25" type="ORF">SSCH_520054</name>
</gene>
<dbReference type="GO" id="GO:0042578">
    <property type="term" value="F:phosphoric ester hydrolase activity"/>
    <property type="evidence" value="ECO:0007669"/>
    <property type="project" value="TreeGrafter"/>
</dbReference>
<dbReference type="InterPro" id="IPR003583">
    <property type="entry name" value="Hlx-hairpin-Hlx_DNA-bd_motif"/>
</dbReference>
<comment type="catalytic activity">
    <reaction evidence="19">
        <text>a 5'-end 2'-deoxyribose-2'-deoxyribonucleotide-DNA = (2E,4S)-4-hydroxypenten-2-al-5-phosphate + a 5'-end 5'-phospho-2'-deoxyribonucleoside-DNA + H(+)</text>
        <dbReference type="Rhea" id="RHEA:76255"/>
        <dbReference type="Rhea" id="RHEA-COMP:13180"/>
        <dbReference type="Rhea" id="RHEA-COMP:18657"/>
        <dbReference type="ChEBI" id="CHEBI:15378"/>
        <dbReference type="ChEBI" id="CHEBI:136412"/>
        <dbReference type="ChEBI" id="CHEBI:195194"/>
        <dbReference type="ChEBI" id="CHEBI:195195"/>
    </reaction>
</comment>
<evidence type="ECO:0000256" key="12">
    <source>
        <dbReference type="ARBA" id="ARBA00022843"/>
    </source>
</evidence>
<feature type="domain" description="Helix-hairpin-helix DNA-binding motif class 1" evidence="22">
    <location>
        <begin position="91"/>
        <end position="110"/>
    </location>
</feature>
<dbReference type="CDD" id="cd07436">
    <property type="entry name" value="PHP_PolX"/>
    <property type="match status" value="1"/>
</dbReference>
<keyword evidence="25" id="KW-0540">Nuclease</keyword>
<dbReference type="SMART" id="SM00481">
    <property type="entry name" value="POLIIIAc"/>
    <property type="match status" value="1"/>
</dbReference>
<keyword evidence="11" id="KW-0227">DNA damage</keyword>
<evidence type="ECO:0000256" key="18">
    <source>
        <dbReference type="ARBA" id="ARBA00044632"/>
    </source>
</evidence>
<dbReference type="EC" id="2.7.7.7" evidence="3"/>
<dbReference type="Proteomes" id="UP000046155">
    <property type="component" value="Unassembled WGS sequence"/>
</dbReference>
<keyword evidence="8 25" id="KW-0808">Transferase</keyword>
<keyword evidence="26" id="KW-1185">Reference proteome</keyword>
<evidence type="ECO:0000256" key="8">
    <source>
        <dbReference type="ARBA" id="ARBA00022679"/>
    </source>
</evidence>
<evidence type="ECO:0000256" key="6">
    <source>
        <dbReference type="ARBA" id="ARBA00022481"/>
    </source>
</evidence>
<evidence type="ECO:0000313" key="26">
    <source>
        <dbReference type="Proteomes" id="UP000046155"/>
    </source>
</evidence>
<keyword evidence="25" id="KW-0378">Hydrolase</keyword>
<dbReference type="SUPFAM" id="SSF89550">
    <property type="entry name" value="PHP domain-like"/>
    <property type="match status" value="1"/>
</dbReference>
<dbReference type="NCBIfam" id="NF006375">
    <property type="entry name" value="PRK08609.1"/>
    <property type="match status" value="1"/>
</dbReference>
<dbReference type="InterPro" id="IPR050243">
    <property type="entry name" value="PHP_phosphatase"/>
</dbReference>
<dbReference type="Pfam" id="PF14520">
    <property type="entry name" value="HHH_5"/>
    <property type="match status" value="1"/>
</dbReference>
<evidence type="ECO:0000259" key="24">
    <source>
        <dbReference type="SMART" id="SM00483"/>
    </source>
</evidence>
<dbReference type="RefSeq" id="WP_044665494.1">
    <property type="nucleotide sequence ID" value="NZ_CDRZ01000250.1"/>
</dbReference>
<dbReference type="GO" id="GO:0003887">
    <property type="term" value="F:DNA-directed DNA polymerase activity"/>
    <property type="evidence" value="ECO:0007669"/>
    <property type="project" value="UniProtKB-KW"/>
</dbReference>
<comment type="function">
    <text evidence="20">Repair polymerase that plays a key role in base-excision repair. During this process, the damaged base is excised by specific DNA glycosylases, the DNA backbone is nicked at the abasic site by an apurinic/apyrimidic (AP) endonuclease, and POLB removes 5'-deoxyribose-phosphate from the preincised AP site acting as a 5'-deoxyribose-phosphate lyase (5'-dRP lyase); through its DNA polymerase activity, it adds one nucleotide to the 3' end of the arising single-nucleotide gap. Conducts 'gap-filling' DNA synthesis in a stepwise distributive fashion rather than in a processive fashion as for other DNA polymerases. It is also able to cleave sugar-phosphate bonds 3' to an intact AP site, acting as an AP lyase.</text>
</comment>
<keyword evidence="7" id="KW-0237">DNA synthesis</keyword>
<dbReference type="Gene3D" id="1.10.150.110">
    <property type="entry name" value="DNA polymerase beta, N-terminal domain-like"/>
    <property type="match status" value="1"/>
</dbReference>
<keyword evidence="6" id="KW-0488">Methylation</keyword>
<feature type="domain" description="DNA-directed DNA polymerase X" evidence="24">
    <location>
        <begin position="1"/>
        <end position="314"/>
    </location>
</feature>
<dbReference type="InterPro" id="IPR047967">
    <property type="entry name" value="PolX_PHP"/>
</dbReference>
<dbReference type="GO" id="GO:0051575">
    <property type="term" value="F:5'-deoxyribose-5-phosphate lyase activity"/>
    <property type="evidence" value="ECO:0007669"/>
    <property type="project" value="RHEA"/>
</dbReference>
<dbReference type="InterPro" id="IPR029398">
    <property type="entry name" value="PolB_thumb"/>
</dbReference>
<organism evidence="25 26">
    <name type="scientific">Syntrophaceticus schinkii</name>
    <dbReference type="NCBI Taxonomy" id="499207"/>
    <lineage>
        <taxon>Bacteria</taxon>
        <taxon>Bacillati</taxon>
        <taxon>Bacillota</taxon>
        <taxon>Clostridia</taxon>
        <taxon>Thermoanaerobacterales</taxon>
        <taxon>Thermoanaerobacterales Family III. Incertae Sedis</taxon>
        <taxon>Syntrophaceticus</taxon>
    </lineage>
</organism>
<keyword evidence="25" id="KW-0269">Exonuclease</keyword>
<evidence type="ECO:0000256" key="5">
    <source>
        <dbReference type="ARBA" id="ARBA00020020"/>
    </source>
</evidence>
<dbReference type="InterPro" id="IPR027421">
    <property type="entry name" value="DNA_pol_lamdba_lyase_dom_sf"/>
</dbReference>
<evidence type="ECO:0000259" key="23">
    <source>
        <dbReference type="SMART" id="SM00481"/>
    </source>
</evidence>
<protein>
    <recommendedName>
        <fullName evidence="5">DNA polymerase beta</fullName>
        <ecNumber evidence="3">2.7.7.7</ecNumber>
        <ecNumber evidence="4">4.2.99.18</ecNumber>
    </recommendedName>
    <alternativeName>
        <fullName evidence="16">5'-deoxyribose-phosphate lyase</fullName>
    </alternativeName>
    <alternativeName>
        <fullName evidence="17">AP lyase</fullName>
    </alternativeName>
</protein>
<dbReference type="GO" id="GO:0003677">
    <property type="term" value="F:DNA binding"/>
    <property type="evidence" value="ECO:0007669"/>
    <property type="project" value="InterPro"/>
</dbReference>
<dbReference type="InterPro" id="IPR010994">
    <property type="entry name" value="RuvA_2-like"/>
</dbReference>
<dbReference type="SMART" id="SM00278">
    <property type="entry name" value="HhH1"/>
    <property type="match status" value="3"/>
</dbReference>
<dbReference type="EMBL" id="CDRZ01000250">
    <property type="protein sequence ID" value="CEO89593.1"/>
    <property type="molecule type" value="Genomic_DNA"/>
</dbReference>
<evidence type="ECO:0000256" key="7">
    <source>
        <dbReference type="ARBA" id="ARBA00022634"/>
    </source>
</evidence>
<evidence type="ECO:0000256" key="16">
    <source>
        <dbReference type="ARBA" id="ARBA00035717"/>
    </source>
</evidence>
<dbReference type="SMART" id="SM00483">
    <property type="entry name" value="POLXc"/>
    <property type="match status" value="1"/>
</dbReference>
<dbReference type="SUPFAM" id="SSF47802">
    <property type="entry name" value="DNA polymerase beta, N-terminal domain-like"/>
    <property type="match status" value="1"/>
</dbReference>
<feature type="domain" description="Polymerase/histidinol phosphatase N-terminal" evidence="23">
    <location>
        <begin position="338"/>
        <end position="417"/>
    </location>
</feature>
<evidence type="ECO:0000256" key="17">
    <source>
        <dbReference type="ARBA" id="ARBA00035726"/>
    </source>
</evidence>
<keyword evidence="12" id="KW-0832">Ubl conjugation</keyword>
<dbReference type="Pfam" id="PF14791">
    <property type="entry name" value="DNA_pol_B_thumb"/>
    <property type="match status" value="1"/>
</dbReference>
<dbReference type="PANTHER" id="PTHR36928">
    <property type="entry name" value="PHOSPHATASE YCDX-RELATED"/>
    <property type="match status" value="1"/>
</dbReference>
<evidence type="ECO:0000256" key="4">
    <source>
        <dbReference type="ARBA" id="ARBA00012720"/>
    </source>
</evidence>
<dbReference type="GO" id="GO:0008270">
    <property type="term" value="F:zinc ion binding"/>
    <property type="evidence" value="ECO:0007669"/>
    <property type="project" value="TreeGrafter"/>
</dbReference>
<evidence type="ECO:0000256" key="20">
    <source>
        <dbReference type="ARBA" id="ARBA00045548"/>
    </source>
</evidence>
<dbReference type="Gene3D" id="3.30.460.10">
    <property type="entry name" value="Beta Polymerase, domain 2"/>
    <property type="match status" value="1"/>
</dbReference>
<evidence type="ECO:0000256" key="10">
    <source>
        <dbReference type="ARBA" id="ARBA00022705"/>
    </source>
</evidence>
<dbReference type="GO" id="GO:0005829">
    <property type="term" value="C:cytosol"/>
    <property type="evidence" value="ECO:0007669"/>
    <property type="project" value="TreeGrafter"/>
</dbReference>
<dbReference type="InterPro" id="IPR003141">
    <property type="entry name" value="Pol/His_phosphatase_N"/>
</dbReference>
<reference evidence="26" key="1">
    <citation type="submission" date="2015-01" db="EMBL/GenBank/DDBJ databases">
        <authorList>
            <person name="Manzoor Shahid"/>
            <person name="Zubair Saima"/>
        </authorList>
    </citation>
    <scope>NUCLEOTIDE SEQUENCE [LARGE SCALE GENOMIC DNA]</scope>
    <source>
        <strain evidence="26">Sp3</strain>
    </source>
</reference>
<keyword evidence="9 25" id="KW-0548">Nucleotidyltransferase</keyword>
<dbReference type="GO" id="GO:0140078">
    <property type="term" value="F:class I DNA-(apurinic or apyrimidinic site) endonuclease activity"/>
    <property type="evidence" value="ECO:0007669"/>
    <property type="project" value="UniProtKB-EC"/>
</dbReference>
<comment type="subcellular location">
    <subcellularLocation>
        <location evidence="2">Cytoplasm</location>
    </subcellularLocation>
</comment>
<dbReference type="SUPFAM" id="SSF47781">
    <property type="entry name" value="RuvA domain 2-like"/>
    <property type="match status" value="1"/>
</dbReference>
<dbReference type="InterPro" id="IPR037160">
    <property type="entry name" value="DNA_Pol_thumb_sf"/>
</dbReference>
<evidence type="ECO:0000256" key="21">
    <source>
        <dbReference type="ARBA" id="ARBA00049244"/>
    </source>
</evidence>
<dbReference type="InterPro" id="IPR004013">
    <property type="entry name" value="PHP_dom"/>
</dbReference>
<evidence type="ECO:0000256" key="1">
    <source>
        <dbReference type="ARBA" id="ARBA00001946"/>
    </source>
</evidence>
<evidence type="ECO:0000256" key="3">
    <source>
        <dbReference type="ARBA" id="ARBA00012417"/>
    </source>
</evidence>
<dbReference type="OrthoDB" id="9808747at2"/>
<comment type="catalytic activity">
    <reaction evidence="21">
        <text>DNA(n) + a 2'-deoxyribonucleoside 5'-triphosphate = DNA(n+1) + diphosphate</text>
        <dbReference type="Rhea" id="RHEA:22508"/>
        <dbReference type="Rhea" id="RHEA-COMP:17339"/>
        <dbReference type="Rhea" id="RHEA-COMP:17340"/>
        <dbReference type="ChEBI" id="CHEBI:33019"/>
        <dbReference type="ChEBI" id="CHEBI:61560"/>
        <dbReference type="ChEBI" id="CHEBI:173112"/>
        <dbReference type="EC" id="2.7.7.7"/>
    </reaction>
</comment>
<dbReference type="Gene3D" id="3.30.210.10">
    <property type="entry name" value="DNA polymerase, thumb domain"/>
    <property type="match status" value="1"/>
</dbReference>
<dbReference type="AlphaFoldDB" id="A0A0B7MMY3"/>
<evidence type="ECO:0000256" key="11">
    <source>
        <dbReference type="ARBA" id="ARBA00022763"/>
    </source>
</evidence>
<dbReference type="PANTHER" id="PTHR36928:SF1">
    <property type="entry name" value="PHOSPHATASE YCDX-RELATED"/>
    <property type="match status" value="1"/>
</dbReference>
<name>A0A0B7MMY3_9FIRM</name>
<dbReference type="Pfam" id="PF02811">
    <property type="entry name" value="PHP"/>
    <property type="match status" value="1"/>
</dbReference>
<dbReference type="EC" id="4.2.99.18" evidence="4"/>
<evidence type="ECO:0000256" key="15">
    <source>
        <dbReference type="ARBA" id="ARBA00023204"/>
    </source>
</evidence>
<feature type="domain" description="Helix-hairpin-helix DNA-binding motif class 1" evidence="22">
    <location>
        <begin position="126"/>
        <end position="145"/>
    </location>
</feature>
<dbReference type="InterPro" id="IPR010996">
    <property type="entry name" value="HHH_MUS81"/>
</dbReference>
<dbReference type="InterPro" id="IPR002008">
    <property type="entry name" value="DNA_pol_X_beta-like"/>
</dbReference>
<dbReference type="FunFam" id="3.20.20.140:FF:000047">
    <property type="entry name" value="PHP domain-containing protein"/>
    <property type="match status" value="1"/>
</dbReference>
<dbReference type="GO" id="GO:0004527">
    <property type="term" value="F:exonuclease activity"/>
    <property type="evidence" value="ECO:0007669"/>
    <property type="project" value="UniProtKB-KW"/>
</dbReference>
<dbReference type="InterPro" id="IPR016195">
    <property type="entry name" value="Pol/histidinol_Pase-like"/>
</dbReference>
<accession>A0A0B7MMY3</accession>
<evidence type="ECO:0000256" key="13">
    <source>
        <dbReference type="ARBA" id="ARBA00022932"/>
    </source>
</evidence>
<dbReference type="Gene3D" id="1.10.150.20">
    <property type="entry name" value="5' to 3' exonuclease, C-terminal subdomain"/>
    <property type="match status" value="1"/>
</dbReference>
<dbReference type="SUPFAM" id="SSF81301">
    <property type="entry name" value="Nucleotidyltransferase"/>
    <property type="match status" value="1"/>
</dbReference>
<keyword evidence="15" id="KW-0234">DNA repair</keyword>
<evidence type="ECO:0000256" key="9">
    <source>
        <dbReference type="ARBA" id="ARBA00022695"/>
    </source>
</evidence>
<evidence type="ECO:0000256" key="19">
    <source>
        <dbReference type="ARBA" id="ARBA00044678"/>
    </source>
</evidence>
<dbReference type="Pfam" id="PF14716">
    <property type="entry name" value="HHH_8"/>
    <property type="match status" value="1"/>
</dbReference>
<feature type="domain" description="Helix-hairpin-helix DNA-binding motif class 1" evidence="22">
    <location>
        <begin position="51"/>
        <end position="70"/>
    </location>
</feature>
<comment type="catalytic activity">
    <reaction evidence="18">
        <text>2'-deoxyribonucleotide-(2'-deoxyribose 5'-phosphate)-2'-deoxyribonucleotide-DNA = a 3'-end 2'-deoxyribonucleotide-(2,3-dehydro-2,3-deoxyribose 5'-phosphate)-DNA + a 5'-end 5'-phospho-2'-deoxyribonucleoside-DNA + H(+)</text>
        <dbReference type="Rhea" id="RHEA:66592"/>
        <dbReference type="Rhea" id="RHEA-COMP:13180"/>
        <dbReference type="Rhea" id="RHEA-COMP:16897"/>
        <dbReference type="Rhea" id="RHEA-COMP:17067"/>
        <dbReference type="ChEBI" id="CHEBI:15378"/>
        <dbReference type="ChEBI" id="CHEBI:136412"/>
        <dbReference type="ChEBI" id="CHEBI:157695"/>
        <dbReference type="ChEBI" id="CHEBI:167181"/>
        <dbReference type="EC" id="4.2.99.18"/>
    </reaction>
</comment>
<comment type="cofactor">
    <cofactor evidence="1">
        <name>Mg(2+)</name>
        <dbReference type="ChEBI" id="CHEBI:18420"/>
    </cofactor>
</comment>
<dbReference type="Gene3D" id="3.20.20.140">
    <property type="entry name" value="Metal-dependent hydrolases"/>
    <property type="match status" value="1"/>
</dbReference>
<evidence type="ECO:0000256" key="2">
    <source>
        <dbReference type="ARBA" id="ARBA00004496"/>
    </source>
</evidence>
<dbReference type="NCBIfam" id="NF005928">
    <property type="entry name" value="PRK07945.1"/>
    <property type="match status" value="1"/>
</dbReference>
<dbReference type="InterPro" id="IPR002054">
    <property type="entry name" value="DNA-dir_DNA_pol_X"/>
</dbReference>
<dbReference type="GO" id="GO:0006281">
    <property type="term" value="P:DNA repair"/>
    <property type="evidence" value="ECO:0007669"/>
    <property type="project" value="UniProtKB-KW"/>
</dbReference>
<evidence type="ECO:0000256" key="14">
    <source>
        <dbReference type="ARBA" id="ARBA00023053"/>
    </source>
</evidence>
<keyword evidence="10" id="KW-0235">DNA replication</keyword>
<keyword evidence="14" id="KW-0915">Sodium</keyword>
<evidence type="ECO:0000313" key="25">
    <source>
        <dbReference type="EMBL" id="CEO89593.1"/>
    </source>
</evidence>
<dbReference type="CDD" id="cd00141">
    <property type="entry name" value="NT_POLXc"/>
    <property type="match status" value="1"/>
</dbReference>